<feature type="transmembrane region" description="Helical" evidence="9">
    <location>
        <begin position="73"/>
        <end position="90"/>
    </location>
</feature>
<feature type="region of interest" description="Disordered" evidence="8">
    <location>
        <begin position="362"/>
        <end position="397"/>
    </location>
</feature>
<evidence type="ECO:0000256" key="6">
    <source>
        <dbReference type="ARBA" id="ARBA00023136"/>
    </source>
</evidence>
<evidence type="ECO:0000256" key="5">
    <source>
        <dbReference type="ARBA" id="ARBA00022989"/>
    </source>
</evidence>
<proteinExistence type="predicted"/>
<evidence type="ECO:0000313" key="11">
    <source>
        <dbReference type="Proteomes" id="UP000647416"/>
    </source>
</evidence>
<feature type="compositionally biased region" description="Basic and acidic residues" evidence="8">
    <location>
        <begin position="372"/>
        <end position="397"/>
    </location>
</feature>
<organism evidence="10 11">
    <name type="scientific">Qingrenia yutianensis</name>
    <dbReference type="NCBI Taxonomy" id="2763676"/>
    <lineage>
        <taxon>Bacteria</taxon>
        <taxon>Bacillati</taxon>
        <taxon>Bacillota</taxon>
        <taxon>Clostridia</taxon>
        <taxon>Eubacteriales</taxon>
        <taxon>Oscillospiraceae</taxon>
        <taxon>Qingrenia</taxon>
    </lineage>
</organism>
<feature type="transmembrane region" description="Helical" evidence="9">
    <location>
        <begin position="318"/>
        <end position="338"/>
    </location>
</feature>
<feature type="transmembrane region" description="Helical" evidence="9">
    <location>
        <begin position="293"/>
        <end position="312"/>
    </location>
</feature>
<dbReference type="PANTHER" id="PTHR22926:SF3">
    <property type="entry name" value="UNDECAPRENYL-PHOSPHATE ALPHA-N-ACETYLGLUCOSAMINYL 1-PHOSPHATE TRANSFERASE"/>
    <property type="match status" value="1"/>
</dbReference>
<evidence type="ECO:0000256" key="9">
    <source>
        <dbReference type="SAM" id="Phobius"/>
    </source>
</evidence>
<name>A0A926IRQ3_9FIRM</name>
<evidence type="ECO:0000256" key="7">
    <source>
        <dbReference type="PIRSR" id="PIRSR600715-1"/>
    </source>
</evidence>
<keyword evidence="7" id="KW-0479">Metal-binding</keyword>
<dbReference type="PROSITE" id="PS01348">
    <property type="entry name" value="MRAY_2"/>
    <property type="match status" value="1"/>
</dbReference>
<feature type="binding site" evidence="7">
    <location>
        <position position="156"/>
    </location>
    <ligand>
        <name>Mg(2+)</name>
        <dbReference type="ChEBI" id="CHEBI:18420"/>
    </ligand>
</feature>
<reference evidence="10" key="1">
    <citation type="submission" date="2020-08" db="EMBL/GenBank/DDBJ databases">
        <title>Genome public.</title>
        <authorList>
            <person name="Liu C."/>
            <person name="Sun Q."/>
        </authorList>
    </citation>
    <scope>NUCLEOTIDE SEQUENCE</scope>
    <source>
        <strain evidence="10">NSJ-50</strain>
    </source>
</reference>
<dbReference type="Pfam" id="PF00953">
    <property type="entry name" value="Glycos_transf_4"/>
    <property type="match status" value="1"/>
</dbReference>
<protein>
    <submittedName>
        <fullName evidence="10">Undecaprenyl/decaprenyl-phosphate alpha-N-acetylglucosaminyl 1-phosphate transferase</fullName>
    </submittedName>
</protein>
<feature type="transmembrane region" description="Helical" evidence="9">
    <location>
        <begin position="49"/>
        <end position="67"/>
    </location>
</feature>
<dbReference type="EMBL" id="JACRTE010000001">
    <property type="protein sequence ID" value="MBC8595604.1"/>
    <property type="molecule type" value="Genomic_DNA"/>
</dbReference>
<feature type="transmembrane region" description="Helical" evidence="9">
    <location>
        <begin position="127"/>
        <end position="151"/>
    </location>
</feature>
<keyword evidence="3 10" id="KW-0808">Transferase</keyword>
<feature type="transmembrane region" description="Helical" evidence="9">
    <location>
        <begin position="241"/>
        <end position="262"/>
    </location>
</feature>
<feature type="transmembrane region" description="Helical" evidence="9">
    <location>
        <begin position="163"/>
        <end position="183"/>
    </location>
</feature>
<gene>
    <name evidence="10" type="ORF">H8706_01800</name>
</gene>
<dbReference type="GO" id="GO:0071555">
    <property type="term" value="P:cell wall organization"/>
    <property type="evidence" value="ECO:0007669"/>
    <property type="project" value="TreeGrafter"/>
</dbReference>
<feature type="transmembrane region" description="Helical" evidence="9">
    <location>
        <begin position="189"/>
        <end position="207"/>
    </location>
</feature>
<dbReference type="GO" id="GO:0044038">
    <property type="term" value="P:cell wall macromolecule biosynthetic process"/>
    <property type="evidence" value="ECO:0007669"/>
    <property type="project" value="TreeGrafter"/>
</dbReference>
<keyword evidence="2" id="KW-1003">Cell membrane</keyword>
<comment type="subcellular location">
    <subcellularLocation>
        <location evidence="1">Cell membrane</location>
        <topology evidence="1">Multi-pass membrane protein</topology>
    </subcellularLocation>
</comment>
<accession>A0A926IRQ3</accession>
<dbReference type="InterPro" id="IPR000715">
    <property type="entry name" value="Glycosyl_transferase_4"/>
</dbReference>
<comment type="cofactor">
    <cofactor evidence="7">
        <name>Mg(2+)</name>
        <dbReference type="ChEBI" id="CHEBI:18420"/>
    </cofactor>
</comment>
<feature type="transmembrane region" description="Helical" evidence="9">
    <location>
        <begin position="219"/>
        <end position="235"/>
    </location>
</feature>
<dbReference type="CDD" id="cd06853">
    <property type="entry name" value="GT_WecA_like"/>
    <property type="match status" value="1"/>
</dbReference>
<keyword evidence="5 9" id="KW-1133">Transmembrane helix</keyword>
<keyword evidence="4 9" id="KW-0812">Transmembrane</keyword>
<feature type="transmembrane region" description="Helical" evidence="9">
    <location>
        <begin position="6"/>
        <end position="23"/>
    </location>
</feature>
<evidence type="ECO:0000313" key="10">
    <source>
        <dbReference type="EMBL" id="MBC8595604.1"/>
    </source>
</evidence>
<dbReference type="GO" id="GO:0016780">
    <property type="term" value="F:phosphotransferase activity, for other substituted phosphate groups"/>
    <property type="evidence" value="ECO:0007669"/>
    <property type="project" value="InterPro"/>
</dbReference>
<evidence type="ECO:0000256" key="3">
    <source>
        <dbReference type="ARBA" id="ARBA00022679"/>
    </source>
</evidence>
<dbReference type="InterPro" id="IPR018480">
    <property type="entry name" value="PNAcMuramoyl-5peptid_Trfase_CS"/>
</dbReference>
<dbReference type="Proteomes" id="UP000647416">
    <property type="component" value="Unassembled WGS sequence"/>
</dbReference>
<sequence>MLTTLILSFSLAFILSFVSTPLVRKMAFKMGAVDVPDGKRRIHKKSTPLIGGLAIFYGTFISLLCFYRPIDETLRGILLGSIIIVAMGIVDDTVELKPKKKLLFQLLAAVVVALNGIKITYLSVPDFIIKGGILPLGWASIPVTVIWIVAVTNAVNLIDGLDGLAAGVSSIATFSLFFIAILLREPTVAIISAALAGACIGFLPFNFNPAKIFMGDTGAQFLGFMLSIICIQGLFKGYLIISFVAPFLILGLPIFDTLFAIVRRVWNGKPVMTADRGHLHHKLMDMGFSQKQAVAILYIISTLLGLTAVVMVDRGAQQAIWIVVSILIVAVFSIYITIHREKTEKQSGDVVFGSGKKGKNIQKTEIVTDENTDGKTEDNTEDNTKNSGTEKGEEKND</sequence>
<evidence type="ECO:0000256" key="1">
    <source>
        <dbReference type="ARBA" id="ARBA00004651"/>
    </source>
</evidence>
<dbReference type="GO" id="GO:0046872">
    <property type="term" value="F:metal ion binding"/>
    <property type="evidence" value="ECO:0007669"/>
    <property type="project" value="UniProtKB-KW"/>
</dbReference>
<dbReference type="AlphaFoldDB" id="A0A926IRQ3"/>
<keyword evidence="6 9" id="KW-0472">Membrane</keyword>
<keyword evidence="7" id="KW-0460">Magnesium</keyword>
<comment type="caution">
    <text evidence="10">The sequence shown here is derived from an EMBL/GenBank/DDBJ whole genome shotgun (WGS) entry which is preliminary data.</text>
</comment>
<feature type="binding site" evidence="7">
    <location>
        <position position="216"/>
    </location>
    <ligand>
        <name>Mg(2+)</name>
        <dbReference type="ChEBI" id="CHEBI:18420"/>
    </ligand>
</feature>
<feature type="transmembrane region" description="Helical" evidence="9">
    <location>
        <begin position="102"/>
        <end position="121"/>
    </location>
</feature>
<dbReference type="PANTHER" id="PTHR22926">
    <property type="entry name" value="PHOSPHO-N-ACETYLMURAMOYL-PENTAPEPTIDE-TRANSFERASE"/>
    <property type="match status" value="1"/>
</dbReference>
<keyword evidence="11" id="KW-1185">Reference proteome</keyword>
<dbReference type="GO" id="GO:0009103">
    <property type="term" value="P:lipopolysaccharide biosynthetic process"/>
    <property type="evidence" value="ECO:0007669"/>
    <property type="project" value="TreeGrafter"/>
</dbReference>
<evidence type="ECO:0000256" key="2">
    <source>
        <dbReference type="ARBA" id="ARBA00022475"/>
    </source>
</evidence>
<evidence type="ECO:0000256" key="4">
    <source>
        <dbReference type="ARBA" id="ARBA00022692"/>
    </source>
</evidence>
<evidence type="ECO:0000256" key="8">
    <source>
        <dbReference type="SAM" id="MobiDB-lite"/>
    </source>
</evidence>
<dbReference type="GO" id="GO:0005886">
    <property type="term" value="C:plasma membrane"/>
    <property type="evidence" value="ECO:0007669"/>
    <property type="project" value="UniProtKB-SubCell"/>
</dbReference>